<dbReference type="SMART" id="SM00437">
    <property type="entry name" value="TOP1Ac"/>
    <property type="match status" value="1"/>
</dbReference>
<feature type="domain" description="Topo IA-type catalytic" evidence="16">
    <location>
        <begin position="153"/>
        <end position="617"/>
    </location>
</feature>
<dbReference type="InterPro" id="IPR013825">
    <property type="entry name" value="Topo_IA_cen_sub2"/>
</dbReference>
<protein>
    <recommendedName>
        <fullName evidence="3">DNA topoisomerase</fullName>
        <ecNumber evidence="3">5.6.2.1</ecNumber>
    </recommendedName>
    <alternativeName>
        <fullName evidence="14">Omega-protein</fullName>
    </alternativeName>
    <alternativeName>
        <fullName evidence="13">Relaxing enzyme</fullName>
    </alternativeName>
    <alternativeName>
        <fullName evidence="11">Swivelase</fullName>
    </alternativeName>
    <alternativeName>
        <fullName evidence="12">Untwisting enzyme</fullName>
    </alternativeName>
</protein>
<comment type="catalytic activity">
    <reaction evidence="1">
        <text>ATP-independent breakage of single-stranded DNA, followed by passage and rejoining.</text>
        <dbReference type="EC" id="5.6.2.1"/>
    </reaction>
</comment>
<dbReference type="AlphaFoldDB" id="A0A9X2WYD5"/>
<dbReference type="PANTHER" id="PTHR11390">
    <property type="entry name" value="PROKARYOTIC DNA TOPOISOMERASE"/>
    <property type="match status" value="1"/>
</dbReference>
<keyword evidence="18" id="KW-1185">Reference proteome</keyword>
<evidence type="ECO:0000256" key="8">
    <source>
        <dbReference type="ARBA" id="ARBA00023029"/>
    </source>
</evidence>
<dbReference type="Gene3D" id="1.10.290.10">
    <property type="entry name" value="Topoisomerase I, domain 4"/>
    <property type="match status" value="1"/>
</dbReference>
<keyword evidence="4" id="KW-0479">Metal-binding</keyword>
<dbReference type="GO" id="GO:0043597">
    <property type="term" value="C:cytoplasmic replication fork"/>
    <property type="evidence" value="ECO:0007669"/>
    <property type="project" value="TreeGrafter"/>
</dbReference>
<keyword evidence="7" id="KW-0862">Zinc</keyword>
<dbReference type="InterPro" id="IPR034144">
    <property type="entry name" value="TOPRIM_TopoIII"/>
</dbReference>
<dbReference type="SMART" id="SM00493">
    <property type="entry name" value="TOPRIM"/>
    <property type="match status" value="1"/>
</dbReference>
<dbReference type="InterPro" id="IPR013498">
    <property type="entry name" value="Topo_IA_Znf"/>
</dbReference>
<evidence type="ECO:0000256" key="5">
    <source>
        <dbReference type="ARBA" id="ARBA00022737"/>
    </source>
</evidence>
<evidence type="ECO:0000256" key="2">
    <source>
        <dbReference type="ARBA" id="ARBA00009446"/>
    </source>
</evidence>
<dbReference type="PRINTS" id="PR00417">
    <property type="entry name" value="PRTPISMRASEI"/>
</dbReference>
<evidence type="ECO:0000256" key="14">
    <source>
        <dbReference type="ARBA" id="ARBA00032877"/>
    </source>
</evidence>
<dbReference type="GO" id="GO:0006310">
    <property type="term" value="P:DNA recombination"/>
    <property type="evidence" value="ECO:0007669"/>
    <property type="project" value="TreeGrafter"/>
</dbReference>
<dbReference type="Gene3D" id="1.10.460.10">
    <property type="entry name" value="Topoisomerase I, domain 2"/>
    <property type="match status" value="1"/>
</dbReference>
<organism evidence="17 18">
    <name type="scientific">Shewanella septentrionalis</name>
    <dbReference type="NCBI Taxonomy" id="2952223"/>
    <lineage>
        <taxon>Bacteria</taxon>
        <taxon>Pseudomonadati</taxon>
        <taxon>Pseudomonadota</taxon>
        <taxon>Gammaproteobacteria</taxon>
        <taxon>Alteromonadales</taxon>
        <taxon>Shewanellaceae</taxon>
        <taxon>Shewanella</taxon>
    </lineage>
</organism>
<dbReference type="NCBIfam" id="TIGR01056">
    <property type="entry name" value="topB"/>
    <property type="match status" value="1"/>
</dbReference>
<dbReference type="InterPro" id="IPR013497">
    <property type="entry name" value="Topo_IA_cen"/>
</dbReference>
<dbReference type="Gene3D" id="2.70.20.10">
    <property type="entry name" value="Topoisomerase I, domain 3"/>
    <property type="match status" value="1"/>
</dbReference>
<evidence type="ECO:0000256" key="6">
    <source>
        <dbReference type="ARBA" id="ARBA00022771"/>
    </source>
</evidence>
<dbReference type="GO" id="GO:0006281">
    <property type="term" value="P:DNA repair"/>
    <property type="evidence" value="ECO:0007669"/>
    <property type="project" value="TreeGrafter"/>
</dbReference>
<dbReference type="CDD" id="cd03362">
    <property type="entry name" value="TOPRIM_TopoIA_TopoIII"/>
    <property type="match status" value="1"/>
</dbReference>
<evidence type="ECO:0000259" key="16">
    <source>
        <dbReference type="PROSITE" id="PS52039"/>
    </source>
</evidence>
<name>A0A9X2WYD5_9GAMM</name>
<evidence type="ECO:0000313" key="17">
    <source>
        <dbReference type="EMBL" id="MCT7947698.1"/>
    </source>
</evidence>
<dbReference type="GO" id="GO:0003677">
    <property type="term" value="F:DNA binding"/>
    <property type="evidence" value="ECO:0007669"/>
    <property type="project" value="UniProtKB-KW"/>
</dbReference>
<evidence type="ECO:0000256" key="1">
    <source>
        <dbReference type="ARBA" id="ARBA00000213"/>
    </source>
</evidence>
<reference evidence="17" key="1">
    <citation type="journal article" date="2023" name="Int. J. Syst. Evol. Microbiol.">
        <title>&lt;i&gt;Shewanella septentrionalis&lt;/i&gt; sp. nov. and &lt;i&gt;Shewanella holmiensis&lt;/i&gt; sp. nov., isolated from Baltic Sea water and sediments.</title>
        <authorList>
            <person name="Martin-Rodriguez A.J."/>
            <person name="Thorell K."/>
            <person name="Joffre E."/>
            <person name="Jensie-Markopoulos S."/>
            <person name="Moore E.R.B."/>
            <person name="Sjoling A."/>
        </authorList>
    </citation>
    <scope>NUCLEOTIDE SEQUENCE</scope>
    <source>
        <strain evidence="17">SP1W3</strain>
    </source>
</reference>
<keyword evidence="6" id="KW-0863">Zinc-finger</keyword>
<keyword evidence="8" id="KW-0799">Topoisomerase</keyword>
<dbReference type="PROSITE" id="PS52039">
    <property type="entry name" value="TOPO_IA_2"/>
    <property type="match status" value="1"/>
</dbReference>
<dbReference type="InterPro" id="IPR003602">
    <property type="entry name" value="Topo_IA_DNA-bd_dom"/>
</dbReference>
<evidence type="ECO:0000256" key="11">
    <source>
        <dbReference type="ARBA" id="ARBA00030003"/>
    </source>
</evidence>
<evidence type="ECO:0000256" key="4">
    <source>
        <dbReference type="ARBA" id="ARBA00022723"/>
    </source>
</evidence>
<dbReference type="SUPFAM" id="SSF56712">
    <property type="entry name" value="Prokaryotic type I DNA topoisomerase"/>
    <property type="match status" value="1"/>
</dbReference>
<dbReference type="Gene3D" id="3.40.50.140">
    <property type="match status" value="1"/>
</dbReference>
<dbReference type="InterPro" id="IPR005738">
    <property type="entry name" value="TopoIII"/>
</dbReference>
<feature type="domain" description="Toprim" evidence="15">
    <location>
        <begin position="1"/>
        <end position="136"/>
    </location>
</feature>
<gene>
    <name evidence="17" type="ORF">NE536_20300</name>
</gene>
<dbReference type="SMART" id="SM00436">
    <property type="entry name" value="TOP1Bc"/>
    <property type="match status" value="1"/>
</dbReference>
<evidence type="ECO:0000256" key="12">
    <source>
        <dbReference type="ARBA" id="ARBA00031985"/>
    </source>
</evidence>
<dbReference type="Pfam" id="PF01396">
    <property type="entry name" value="Zn_ribbon_Top1"/>
    <property type="match status" value="2"/>
</dbReference>
<evidence type="ECO:0000259" key="15">
    <source>
        <dbReference type="PROSITE" id="PS50880"/>
    </source>
</evidence>
<dbReference type="InterPro" id="IPR000380">
    <property type="entry name" value="Topo_IA"/>
</dbReference>
<dbReference type="GO" id="GO:0003917">
    <property type="term" value="F:DNA topoisomerase type I (single strand cut, ATP-independent) activity"/>
    <property type="evidence" value="ECO:0007669"/>
    <property type="project" value="UniProtKB-EC"/>
</dbReference>
<evidence type="ECO:0000256" key="10">
    <source>
        <dbReference type="ARBA" id="ARBA00023235"/>
    </source>
</evidence>
<dbReference type="Gene3D" id="3.30.65.10">
    <property type="entry name" value="Bacterial Topoisomerase I, domain 1"/>
    <property type="match status" value="2"/>
</dbReference>
<dbReference type="RefSeq" id="WP_261273851.1">
    <property type="nucleotide sequence ID" value="NZ_JAMTCC010000050.1"/>
</dbReference>
<dbReference type="InterPro" id="IPR023405">
    <property type="entry name" value="Topo_IA_core_domain"/>
</dbReference>
<dbReference type="SUPFAM" id="SSF57783">
    <property type="entry name" value="Zinc beta-ribbon"/>
    <property type="match status" value="1"/>
</dbReference>
<dbReference type="EMBL" id="JAMTCC010000050">
    <property type="protein sequence ID" value="MCT7947698.1"/>
    <property type="molecule type" value="Genomic_DNA"/>
</dbReference>
<dbReference type="NCBIfam" id="NF005829">
    <property type="entry name" value="PRK07726.1"/>
    <property type="match status" value="1"/>
</dbReference>
<keyword evidence="10" id="KW-0413">Isomerase</keyword>
<dbReference type="Proteomes" id="UP001155604">
    <property type="component" value="Unassembled WGS sequence"/>
</dbReference>
<dbReference type="Pfam" id="PF01751">
    <property type="entry name" value="Toprim"/>
    <property type="match status" value="1"/>
</dbReference>
<evidence type="ECO:0000256" key="9">
    <source>
        <dbReference type="ARBA" id="ARBA00023125"/>
    </source>
</evidence>
<dbReference type="PANTHER" id="PTHR11390:SF21">
    <property type="entry name" value="DNA TOPOISOMERASE 3-ALPHA"/>
    <property type="match status" value="1"/>
</dbReference>
<accession>A0A9X2WYD5</accession>
<comment type="similarity">
    <text evidence="2">Belongs to the type IA topoisomerase family.</text>
</comment>
<dbReference type="InterPro" id="IPR013826">
    <property type="entry name" value="Topo_IA_cen_sub3"/>
</dbReference>
<keyword evidence="5" id="KW-0677">Repeat</keyword>
<dbReference type="GO" id="GO:0008270">
    <property type="term" value="F:zinc ion binding"/>
    <property type="evidence" value="ECO:0007669"/>
    <property type="project" value="UniProtKB-KW"/>
</dbReference>
<dbReference type="InterPro" id="IPR006171">
    <property type="entry name" value="TOPRIM_dom"/>
</dbReference>
<evidence type="ECO:0000313" key="18">
    <source>
        <dbReference type="Proteomes" id="UP001155604"/>
    </source>
</evidence>
<dbReference type="Pfam" id="PF01131">
    <property type="entry name" value="Topoisom_bac"/>
    <property type="match status" value="1"/>
</dbReference>
<dbReference type="EC" id="5.6.2.1" evidence="3"/>
<dbReference type="PROSITE" id="PS50880">
    <property type="entry name" value="TOPRIM"/>
    <property type="match status" value="1"/>
</dbReference>
<dbReference type="InterPro" id="IPR013824">
    <property type="entry name" value="Topo_IA_cen_sub1"/>
</dbReference>
<dbReference type="InterPro" id="IPR003601">
    <property type="entry name" value="Topo_IA_2"/>
</dbReference>
<evidence type="ECO:0000256" key="3">
    <source>
        <dbReference type="ARBA" id="ARBA00012891"/>
    </source>
</evidence>
<sequence length="751" mass="83403">MRVFFAEKPSLAQAIFEGLGGNPNAKMTNGYFEIGDNKVTSCFGHMLELFDPEDYDENLQKWSMDDLPIKAVYPPKLKPKEDAKQRLDVIFSLIKQADEIVHAGDADEEGQLLVDEILLYANNTKPVKRVLIADLNLKPVQKALANLKPNSEFEHLGHSALARSIGDQVFGYNLTRGFTLQGRKQGFDGVLNVGRVQSAVLGLINSRTLANQSHIESFYYDAMVSLSSDAGALKAKYQPSDSDIVDEKNRIIDEANAKRVQQDCEQQSAIIKELSTKQESKAAPQPYNLSTLQQTCAKKWGYSADETLETVQSLYETHKLTTYPRADCRFLSDEHLAGARDIFSAIADTMPKYTQSVQDADLSLVHKAFNTEKITAHHAIIPTEKSGANITLTPKEKNIYELIATSFIALFYADSVRDKTRAVIECNGREFVATQSVLQSQGWETLFKGEIETDQPIEGADLANMKKGQTLTCGNVSIDKKKNTPPKYFVESSLLAAMTRAAKFIEDPELRKALEAKDKNNAAESGSIGTEATRAGILTKLAENIGLVSIEEEKGYKEKVWKTTQQGQEFCAVLPKEIIAPDTSAIWSQQQVLIREGKLTVKEFVSSLDDYLEKQIAALKTNGITITPNMTLCPICKKGYLGKRKGTNGVFWGCNNHPECKTAYPDNDGKPNLTVKPKRPLTVSNHKCPNCEKGLIRRKRTKLIKGKVSYFWSCSGYPDCTITMLDRAGKPHFESARMADKTTTETAESED</sequence>
<dbReference type="GO" id="GO:0006265">
    <property type="term" value="P:DNA topological change"/>
    <property type="evidence" value="ECO:0007669"/>
    <property type="project" value="InterPro"/>
</dbReference>
<proteinExistence type="inferred from homology"/>
<comment type="caution">
    <text evidence="17">The sequence shown here is derived from an EMBL/GenBank/DDBJ whole genome shotgun (WGS) entry which is preliminary data.</text>
</comment>
<evidence type="ECO:0000256" key="7">
    <source>
        <dbReference type="ARBA" id="ARBA00022833"/>
    </source>
</evidence>
<keyword evidence="9" id="KW-0238">DNA-binding</keyword>
<evidence type="ECO:0000256" key="13">
    <source>
        <dbReference type="ARBA" id="ARBA00032235"/>
    </source>
</evidence>